<accession>A0AAV4B8E0</accession>
<protein>
    <submittedName>
        <fullName evidence="2">Hat family dimerization domain</fullName>
    </submittedName>
</protein>
<sequence>MAGLEPATEGSLQISGRIRCPLCHRRPLSSVNPHLFWVSVSDDHPNLAALAKSLICSTVNSADAKRRFSIYNLIRSPSRRDLNQESMKHLCFLAYSQIVGPGF</sequence>
<dbReference type="Pfam" id="PF05699">
    <property type="entry name" value="Dimer_Tnp_hAT"/>
    <property type="match status" value="1"/>
</dbReference>
<gene>
    <name evidence="2" type="ORF">PoB_004236800</name>
</gene>
<dbReference type="GO" id="GO:0046983">
    <property type="term" value="F:protein dimerization activity"/>
    <property type="evidence" value="ECO:0007669"/>
    <property type="project" value="InterPro"/>
</dbReference>
<dbReference type="InterPro" id="IPR008906">
    <property type="entry name" value="HATC_C_dom"/>
</dbReference>
<dbReference type="EMBL" id="BLXT01004630">
    <property type="protein sequence ID" value="GFO15863.1"/>
    <property type="molecule type" value="Genomic_DNA"/>
</dbReference>
<comment type="caution">
    <text evidence="2">The sequence shown here is derived from an EMBL/GenBank/DDBJ whole genome shotgun (WGS) entry which is preliminary data.</text>
</comment>
<organism evidence="2 3">
    <name type="scientific">Plakobranchus ocellatus</name>
    <dbReference type="NCBI Taxonomy" id="259542"/>
    <lineage>
        <taxon>Eukaryota</taxon>
        <taxon>Metazoa</taxon>
        <taxon>Spiralia</taxon>
        <taxon>Lophotrochozoa</taxon>
        <taxon>Mollusca</taxon>
        <taxon>Gastropoda</taxon>
        <taxon>Heterobranchia</taxon>
        <taxon>Euthyneura</taxon>
        <taxon>Panpulmonata</taxon>
        <taxon>Sacoglossa</taxon>
        <taxon>Placobranchoidea</taxon>
        <taxon>Plakobranchidae</taxon>
        <taxon>Plakobranchus</taxon>
    </lineage>
</organism>
<reference evidence="2 3" key="1">
    <citation type="journal article" date="2021" name="Elife">
        <title>Chloroplast acquisition without the gene transfer in kleptoplastic sea slugs, Plakobranchus ocellatus.</title>
        <authorList>
            <person name="Maeda T."/>
            <person name="Takahashi S."/>
            <person name="Yoshida T."/>
            <person name="Shimamura S."/>
            <person name="Takaki Y."/>
            <person name="Nagai Y."/>
            <person name="Toyoda A."/>
            <person name="Suzuki Y."/>
            <person name="Arimoto A."/>
            <person name="Ishii H."/>
            <person name="Satoh N."/>
            <person name="Nishiyama T."/>
            <person name="Hasebe M."/>
            <person name="Maruyama T."/>
            <person name="Minagawa J."/>
            <person name="Obokata J."/>
            <person name="Shigenobu S."/>
        </authorList>
    </citation>
    <scope>NUCLEOTIDE SEQUENCE [LARGE SCALE GENOMIC DNA]</scope>
</reference>
<dbReference type="InterPro" id="IPR012337">
    <property type="entry name" value="RNaseH-like_sf"/>
</dbReference>
<evidence type="ECO:0000259" key="1">
    <source>
        <dbReference type="Pfam" id="PF05699"/>
    </source>
</evidence>
<dbReference type="SUPFAM" id="SSF53098">
    <property type="entry name" value="Ribonuclease H-like"/>
    <property type="match status" value="1"/>
</dbReference>
<keyword evidence="3" id="KW-1185">Reference proteome</keyword>
<name>A0AAV4B8E0_9GAST</name>
<evidence type="ECO:0000313" key="2">
    <source>
        <dbReference type="EMBL" id="GFO15863.1"/>
    </source>
</evidence>
<feature type="domain" description="HAT C-terminal dimerisation" evidence="1">
    <location>
        <begin position="29"/>
        <end position="93"/>
    </location>
</feature>
<proteinExistence type="predicted"/>
<dbReference type="Proteomes" id="UP000735302">
    <property type="component" value="Unassembled WGS sequence"/>
</dbReference>
<evidence type="ECO:0000313" key="3">
    <source>
        <dbReference type="Proteomes" id="UP000735302"/>
    </source>
</evidence>
<dbReference type="AlphaFoldDB" id="A0AAV4B8E0"/>